<dbReference type="Gene3D" id="1.20.5.3600">
    <property type="match status" value="1"/>
</dbReference>
<dbReference type="FunFam" id="1.20.5.490:FF:000005">
    <property type="entry name" value="Nucleoporin complex subunit 54"/>
    <property type="match status" value="1"/>
</dbReference>
<feature type="compositionally biased region" description="Low complexity" evidence="6">
    <location>
        <begin position="161"/>
        <end position="208"/>
    </location>
</feature>
<name>A0A0F4YNR0_RASE3</name>
<evidence type="ECO:0000256" key="6">
    <source>
        <dbReference type="SAM" id="MobiDB-lite"/>
    </source>
</evidence>
<dbReference type="EMBL" id="LASV01000363">
    <property type="protein sequence ID" value="KKA19268.1"/>
    <property type="molecule type" value="Genomic_DNA"/>
</dbReference>
<keyword evidence="3" id="KW-0509">mRNA transport</keyword>
<keyword evidence="3" id="KW-0906">Nuclear pore complex</keyword>
<reference evidence="8 9" key="1">
    <citation type="submission" date="2015-04" db="EMBL/GenBank/DDBJ databases">
        <authorList>
            <person name="Heijne W.H."/>
            <person name="Fedorova N.D."/>
            <person name="Nierman W.C."/>
            <person name="Vollebregt A.W."/>
            <person name="Zhao Z."/>
            <person name="Wu L."/>
            <person name="Kumar M."/>
            <person name="Stam H."/>
            <person name="van den Berg M.A."/>
            <person name="Pel H.J."/>
        </authorList>
    </citation>
    <scope>NUCLEOTIDE SEQUENCE [LARGE SCALE GENOMIC DNA]</scope>
    <source>
        <strain evidence="8 9">CBS 393.64</strain>
    </source>
</reference>
<gene>
    <name evidence="8" type="ORF">T310_6756</name>
</gene>
<organism evidence="8 9">
    <name type="scientific">Rasamsonia emersonii (strain ATCC 16479 / CBS 393.64 / IMI 116815)</name>
    <dbReference type="NCBI Taxonomy" id="1408163"/>
    <lineage>
        <taxon>Eukaryota</taxon>
        <taxon>Fungi</taxon>
        <taxon>Dikarya</taxon>
        <taxon>Ascomycota</taxon>
        <taxon>Pezizomycotina</taxon>
        <taxon>Eurotiomycetes</taxon>
        <taxon>Eurotiomycetidae</taxon>
        <taxon>Eurotiales</taxon>
        <taxon>Trichocomaceae</taxon>
        <taxon>Rasamsonia</taxon>
    </lineage>
</organism>
<sequence>MSLFGNQNQNQQSQSGSLFGNTANKPSLFGGFGSSTTGTQQNQQNQQSGGGLFGSTQNKPAGTGLFGSTQNQQSGGTGLFGSTTTSQPQQTGGLFGASTQNQNQQQQSGLFGASTQTQNQPQSTGLFGSSTQQKPQGSLFGGFGQQQQPQQQQQGGGLFGGTSTTTQQQQQPQQHSLFGGSSLFGGQQQQAQQQPQLGQSVGQQQNLGSSLWSPGRAITGVHRTVPMQMLIVKDKWEPINRSSPFRTYLYNYVGEEQSPFYQPGPDDDENKWEEALRERPNAGYVPVLVKGFWELGKRAQRQKDFLTMMQIRLHEINKCLTDLLSRHDLKISVKIADCRRKHLVLSQRCLSLAAKTQVLRNRGYAMDDAEEELKKKLLQLERAVFDPSITGRAEEIWARMLAIREHSKRLQAEIERAGPGAATEADEALDESVVKTAKKVLEDYASQIQHLHKELEAVRKDFEEFEKSAGGSAGN</sequence>
<evidence type="ECO:0000256" key="2">
    <source>
        <dbReference type="ARBA" id="ARBA00022448"/>
    </source>
</evidence>
<evidence type="ECO:0000256" key="4">
    <source>
        <dbReference type="ARBA" id="ARBA00023242"/>
    </source>
</evidence>
<proteinExistence type="predicted"/>
<dbReference type="OrthoDB" id="6162375at2759"/>
<keyword evidence="5" id="KW-0175">Coiled coil</keyword>
<keyword evidence="2" id="KW-0813">Transport</keyword>
<feature type="compositionally biased region" description="Low complexity" evidence="6">
    <location>
        <begin position="34"/>
        <end position="47"/>
    </location>
</feature>
<dbReference type="GeneID" id="25319041"/>
<keyword evidence="4" id="KW-0539">Nucleus</keyword>
<dbReference type="GO" id="GO:0006999">
    <property type="term" value="P:nuclear pore organization"/>
    <property type="evidence" value="ECO:0007669"/>
    <property type="project" value="TreeGrafter"/>
</dbReference>
<dbReference type="STRING" id="1408163.A0A0F4YNR0"/>
<feature type="compositionally biased region" description="Polar residues" evidence="6">
    <location>
        <begin position="113"/>
        <end position="134"/>
    </location>
</feature>
<evidence type="ECO:0000313" key="9">
    <source>
        <dbReference type="Proteomes" id="UP000053958"/>
    </source>
</evidence>
<feature type="compositionally biased region" description="Low complexity" evidence="6">
    <location>
        <begin position="67"/>
        <end position="92"/>
    </location>
</feature>
<dbReference type="Pfam" id="PF18570">
    <property type="entry name" value="Nup54_57_C"/>
    <property type="match status" value="1"/>
</dbReference>
<feature type="compositionally biased region" description="Low complexity" evidence="6">
    <location>
        <begin position="1"/>
        <end position="21"/>
    </location>
</feature>
<dbReference type="GO" id="GO:0044613">
    <property type="term" value="C:nuclear pore central transport channel"/>
    <property type="evidence" value="ECO:0007669"/>
    <property type="project" value="TreeGrafter"/>
</dbReference>
<evidence type="ECO:0000313" key="8">
    <source>
        <dbReference type="EMBL" id="KKA19268.1"/>
    </source>
</evidence>
<dbReference type="Gene3D" id="1.20.5.490">
    <property type="entry name" value="Single helix bin"/>
    <property type="match status" value="1"/>
</dbReference>
<keyword evidence="9" id="KW-1185">Reference proteome</keyword>
<evidence type="ECO:0000256" key="3">
    <source>
        <dbReference type="ARBA" id="ARBA00023132"/>
    </source>
</evidence>
<dbReference type="GO" id="GO:0006607">
    <property type="term" value="P:NLS-bearing protein import into nucleus"/>
    <property type="evidence" value="ECO:0007669"/>
    <property type="project" value="TreeGrafter"/>
</dbReference>
<evidence type="ECO:0000256" key="1">
    <source>
        <dbReference type="ARBA" id="ARBA00004567"/>
    </source>
</evidence>
<protein>
    <submittedName>
        <fullName evidence="8">Nucleoporin</fullName>
    </submittedName>
</protein>
<dbReference type="GO" id="GO:0017056">
    <property type="term" value="F:structural constituent of nuclear pore"/>
    <property type="evidence" value="ECO:0007669"/>
    <property type="project" value="TreeGrafter"/>
</dbReference>
<feature type="region of interest" description="Disordered" evidence="6">
    <location>
        <begin position="1"/>
        <end position="208"/>
    </location>
</feature>
<dbReference type="InterPro" id="IPR025712">
    <property type="entry name" value="Nup54_alpha-helical_dom"/>
</dbReference>
<evidence type="ECO:0000259" key="7">
    <source>
        <dbReference type="Pfam" id="PF13874"/>
    </source>
</evidence>
<evidence type="ECO:0000256" key="5">
    <source>
        <dbReference type="SAM" id="Coils"/>
    </source>
</evidence>
<dbReference type="GO" id="GO:0036228">
    <property type="term" value="P:protein localization to nuclear inner membrane"/>
    <property type="evidence" value="ECO:0007669"/>
    <property type="project" value="TreeGrafter"/>
</dbReference>
<feature type="coiled-coil region" evidence="5">
    <location>
        <begin position="434"/>
        <end position="468"/>
    </location>
</feature>
<accession>A0A0F4YNR0</accession>
<keyword evidence="3" id="KW-0653">Protein transport</keyword>
<comment type="caution">
    <text evidence="8">The sequence shown here is derived from an EMBL/GenBank/DDBJ whole genome shotgun (WGS) entry which is preliminary data.</text>
</comment>
<dbReference type="PANTHER" id="PTHR13000">
    <property type="entry name" value="NUCLEOPORIN P54"/>
    <property type="match status" value="1"/>
</dbReference>
<dbReference type="Proteomes" id="UP000053958">
    <property type="component" value="Unassembled WGS sequence"/>
</dbReference>
<feature type="domain" description="Nucleoporin Nup54 alpha-helical" evidence="7">
    <location>
        <begin position="264"/>
        <end position="400"/>
    </location>
</feature>
<dbReference type="Pfam" id="PF13634">
    <property type="entry name" value="Nucleoporin_FG"/>
    <property type="match status" value="2"/>
</dbReference>
<dbReference type="InterPro" id="IPR024864">
    <property type="entry name" value="Nup54/Nup57/Nup44"/>
</dbReference>
<dbReference type="RefSeq" id="XP_013325880.1">
    <property type="nucleotide sequence ID" value="XM_013470426.1"/>
</dbReference>
<dbReference type="InterPro" id="IPR025574">
    <property type="entry name" value="Nucleoporin_FG_rpt"/>
</dbReference>
<dbReference type="PANTHER" id="PTHR13000:SF0">
    <property type="entry name" value="NUCLEOPORIN P54"/>
    <property type="match status" value="1"/>
</dbReference>
<dbReference type="AlphaFoldDB" id="A0A0F4YNR0"/>
<dbReference type="Pfam" id="PF13874">
    <property type="entry name" value="Nup54"/>
    <property type="match status" value="1"/>
</dbReference>
<keyword evidence="3" id="KW-0811">Translocation</keyword>
<comment type="subcellular location">
    <subcellularLocation>
        <location evidence="1">Nucleus</location>
        <location evidence="1">Nuclear pore complex</location>
    </subcellularLocation>
</comment>